<dbReference type="PANTHER" id="PTHR30158">
    <property type="entry name" value="ACRA/E-RELATED COMPONENT OF DRUG EFFLUX TRANSPORTER"/>
    <property type="match status" value="1"/>
</dbReference>
<dbReference type="Gene3D" id="1.10.287.470">
    <property type="entry name" value="Helix hairpin bin"/>
    <property type="match status" value="1"/>
</dbReference>
<comment type="similarity">
    <text evidence="2">Belongs to the membrane fusion protein (MFP) (TC 8.A.1) family.</text>
</comment>
<evidence type="ECO:0000256" key="2">
    <source>
        <dbReference type="ARBA" id="ARBA00009477"/>
    </source>
</evidence>
<dbReference type="Gene3D" id="2.40.50.100">
    <property type="match status" value="1"/>
</dbReference>
<feature type="coiled-coil region" evidence="3">
    <location>
        <begin position="91"/>
        <end position="156"/>
    </location>
</feature>
<dbReference type="InterPro" id="IPR058627">
    <property type="entry name" value="MdtA-like_C"/>
</dbReference>
<dbReference type="NCBIfam" id="TIGR01730">
    <property type="entry name" value="RND_mfp"/>
    <property type="match status" value="1"/>
</dbReference>
<evidence type="ECO:0000259" key="4">
    <source>
        <dbReference type="Pfam" id="PF25876"/>
    </source>
</evidence>
<feature type="domain" description="Multidrug resistance protein MdtA-like C-terminal permuted SH3" evidence="7">
    <location>
        <begin position="282"/>
        <end position="342"/>
    </location>
</feature>
<dbReference type="Gene3D" id="2.40.30.170">
    <property type="match status" value="1"/>
</dbReference>
<feature type="domain" description="Multidrug resistance protein MdtA-like barrel-sandwich hybrid" evidence="5">
    <location>
        <begin position="51"/>
        <end position="185"/>
    </location>
</feature>
<proteinExistence type="inferred from homology"/>
<dbReference type="GO" id="GO:0046677">
    <property type="term" value="P:response to antibiotic"/>
    <property type="evidence" value="ECO:0007669"/>
    <property type="project" value="TreeGrafter"/>
</dbReference>
<dbReference type="EMBL" id="AP029612">
    <property type="protein sequence ID" value="BFG69291.1"/>
    <property type="molecule type" value="Genomic_DNA"/>
</dbReference>
<name>A0AAT9GFK0_9BACT</name>
<dbReference type="Pfam" id="PF25876">
    <property type="entry name" value="HH_MFP_RND"/>
    <property type="match status" value="1"/>
</dbReference>
<keyword evidence="3" id="KW-0175">Coiled coil</keyword>
<dbReference type="InterPro" id="IPR058625">
    <property type="entry name" value="MdtA-like_BSH"/>
</dbReference>
<organism evidence="8">
    <name type="scientific">Sediminibacterium sp. KACHI17</name>
    <dbReference type="NCBI Taxonomy" id="1751071"/>
    <lineage>
        <taxon>Bacteria</taxon>
        <taxon>Pseudomonadati</taxon>
        <taxon>Bacteroidota</taxon>
        <taxon>Chitinophagia</taxon>
        <taxon>Chitinophagales</taxon>
        <taxon>Chitinophagaceae</taxon>
        <taxon>Sediminibacterium</taxon>
    </lineage>
</organism>
<dbReference type="InterPro" id="IPR006143">
    <property type="entry name" value="RND_pump_MFP"/>
</dbReference>
<dbReference type="GO" id="GO:0022857">
    <property type="term" value="F:transmembrane transporter activity"/>
    <property type="evidence" value="ECO:0007669"/>
    <property type="project" value="InterPro"/>
</dbReference>
<dbReference type="SUPFAM" id="SSF111369">
    <property type="entry name" value="HlyD-like secretion proteins"/>
    <property type="match status" value="1"/>
</dbReference>
<evidence type="ECO:0000259" key="6">
    <source>
        <dbReference type="Pfam" id="PF25944"/>
    </source>
</evidence>
<dbReference type="Gene3D" id="2.40.420.20">
    <property type="match status" value="1"/>
</dbReference>
<accession>A0AAT9GFK0</accession>
<feature type="domain" description="Multidrug resistance protein MdtA-like beta-barrel" evidence="6">
    <location>
        <begin position="200"/>
        <end position="276"/>
    </location>
</feature>
<dbReference type="Pfam" id="PF25944">
    <property type="entry name" value="Beta-barrel_RND"/>
    <property type="match status" value="1"/>
</dbReference>
<evidence type="ECO:0000313" key="8">
    <source>
        <dbReference type="EMBL" id="BFG69291.1"/>
    </source>
</evidence>
<protein>
    <submittedName>
        <fullName evidence="8">Efflux RND transporter periplasmic adaptor subunit</fullName>
    </submittedName>
</protein>
<dbReference type="AlphaFoldDB" id="A0AAT9GFK0"/>
<dbReference type="InterPro" id="IPR058626">
    <property type="entry name" value="MdtA-like_b-barrel"/>
</dbReference>
<reference evidence="8" key="1">
    <citation type="submission" date="2024-02" db="EMBL/GenBank/DDBJ databases">
        <title>Sediminibacterium planktonica sp. nov. and Sediminibacterium longus sp. nov., isolated from surface lake and river water.</title>
        <authorList>
            <person name="Watanabe K."/>
            <person name="Takemine S."/>
            <person name="Ishii Y."/>
            <person name="Ogata Y."/>
            <person name="Shindo C."/>
            <person name="Suda W."/>
        </authorList>
    </citation>
    <scope>NUCLEOTIDE SEQUENCE</scope>
    <source>
        <strain evidence="8">KACHI17</strain>
    </source>
</reference>
<dbReference type="GO" id="GO:0005886">
    <property type="term" value="C:plasma membrane"/>
    <property type="evidence" value="ECO:0007669"/>
    <property type="project" value="TreeGrafter"/>
</dbReference>
<feature type="domain" description="Multidrug resistance protein MdtA-like alpha-helical hairpin" evidence="4">
    <location>
        <begin position="91"/>
        <end position="158"/>
    </location>
</feature>
<evidence type="ECO:0000256" key="1">
    <source>
        <dbReference type="ARBA" id="ARBA00004196"/>
    </source>
</evidence>
<dbReference type="Pfam" id="PF25967">
    <property type="entry name" value="RND-MFP_C"/>
    <property type="match status" value="1"/>
</dbReference>
<gene>
    <name evidence="8" type="ORF">KACHI17_01720</name>
</gene>
<evidence type="ECO:0000256" key="3">
    <source>
        <dbReference type="SAM" id="Coils"/>
    </source>
</evidence>
<dbReference type="GO" id="GO:0030313">
    <property type="term" value="C:cell envelope"/>
    <property type="evidence" value="ECO:0007669"/>
    <property type="project" value="UniProtKB-SubCell"/>
</dbReference>
<dbReference type="InterPro" id="IPR058624">
    <property type="entry name" value="MdtA-like_HH"/>
</dbReference>
<dbReference type="Pfam" id="PF25917">
    <property type="entry name" value="BSH_RND"/>
    <property type="match status" value="1"/>
</dbReference>
<sequence length="365" mass="40667">MGVCILLFFSCKSENNEGLKEQDMILPVLEITKTDTQLLVDYVSDIQAVKNVEIRARVNGFLEKIFVDEGQSVKKGQLLFQINDLEYTTDLARAKANVSNAQAEAKAAELEVSRTKLLVEKKVISATEYDLASARLKAANAKVEEALALQASAQNKLSLTNIRSPFDGIIDRIPLKIGSMIDPGALLTTISDIHDVFAYFHISESEYLRIKKGMSETHKNVPVQLILADGTKYRQEGRIETVDGEINENTGAIAFRARFPNPEKLLRHGASGKVRLVSEVKDAMLIPQKSVFEIQDKNYVFVVGSDNIVKMRGFTYSKRVADFYIAEQGLMAGEKIVYEGVQNIRDGIKIRPKMITAANMIAYKK</sequence>
<evidence type="ECO:0000259" key="7">
    <source>
        <dbReference type="Pfam" id="PF25967"/>
    </source>
</evidence>
<comment type="subcellular location">
    <subcellularLocation>
        <location evidence="1">Cell envelope</location>
    </subcellularLocation>
</comment>
<evidence type="ECO:0000259" key="5">
    <source>
        <dbReference type="Pfam" id="PF25917"/>
    </source>
</evidence>
<dbReference type="PANTHER" id="PTHR30158:SF23">
    <property type="entry name" value="MULTIDRUG RESISTANCE PROTEIN MEXA"/>
    <property type="match status" value="1"/>
</dbReference>